<comment type="caution">
    <text evidence="3">The sequence shown here is derived from an EMBL/GenBank/DDBJ whole genome shotgun (WGS) entry which is preliminary data.</text>
</comment>
<dbReference type="GO" id="GO:0003677">
    <property type="term" value="F:DNA binding"/>
    <property type="evidence" value="ECO:0007669"/>
    <property type="project" value="UniProtKB-KW"/>
</dbReference>
<dbReference type="InterPro" id="IPR052925">
    <property type="entry name" value="Phage_Integrase-like_Recomb"/>
</dbReference>
<feature type="non-terminal residue" evidence="3">
    <location>
        <position position="303"/>
    </location>
</feature>
<dbReference type="EMBL" id="JANBPK010001306">
    <property type="protein sequence ID" value="KAJ2923622.1"/>
    <property type="molecule type" value="Genomic_DNA"/>
</dbReference>
<feature type="compositionally biased region" description="Low complexity" evidence="2">
    <location>
        <begin position="1"/>
        <end position="19"/>
    </location>
</feature>
<dbReference type="SUPFAM" id="SSF47823">
    <property type="entry name" value="lambda integrase-like, N-terminal domain"/>
    <property type="match status" value="1"/>
</dbReference>
<dbReference type="InterPro" id="IPR010998">
    <property type="entry name" value="Integrase_recombinase_N"/>
</dbReference>
<dbReference type="AlphaFoldDB" id="A0A9W8IVJ6"/>
<protein>
    <submittedName>
        <fullName evidence="3">Uncharacterized protein</fullName>
    </submittedName>
</protein>
<organism evidence="3 4">
    <name type="scientific">Candolleomyces eurysporus</name>
    <dbReference type="NCBI Taxonomy" id="2828524"/>
    <lineage>
        <taxon>Eukaryota</taxon>
        <taxon>Fungi</taxon>
        <taxon>Dikarya</taxon>
        <taxon>Basidiomycota</taxon>
        <taxon>Agaricomycotina</taxon>
        <taxon>Agaricomycetes</taxon>
        <taxon>Agaricomycetidae</taxon>
        <taxon>Agaricales</taxon>
        <taxon>Agaricineae</taxon>
        <taxon>Psathyrellaceae</taxon>
        <taxon>Candolleomyces</taxon>
    </lineage>
</organism>
<dbReference type="Gene3D" id="1.10.150.130">
    <property type="match status" value="1"/>
</dbReference>
<dbReference type="Proteomes" id="UP001140091">
    <property type="component" value="Unassembled WGS sequence"/>
</dbReference>
<gene>
    <name evidence="3" type="ORF">H1R20_g13480</name>
</gene>
<proteinExistence type="predicted"/>
<name>A0A9W8IVJ6_9AGAR</name>
<evidence type="ECO:0000313" key="4">
    <source>
        <dbReference type="Proteomes" id="UP001140091"/>
    </source>
</evidence>
<evidence type="ECO:0000313" key="3">
    <source>
        <dbReference type="EMBL" id="KAJ2923622.1"/>
    </source>
</evidence>
<evidence type="ECO:0000256" key="2">
    <source>
        <dbReference type="SAM" id="MobiDB-lite"/>
    </source>
</evidence>
<sequence>MKNESESSPPSNPSHSSSPRMFYGKFNHLTPSEPSSSSSHQPSLPSTIENVIASRPFVGKPIKPRGTRDIKLSPSSLRPAVAARDRISHWVTPYSLSQLDSMLGEISFDSIRKINVAVISSLAESTRTGYGAGLLRFTEFCDREGVSEYSRMPASAVLLAAFVADQASKASSSSINSWMSAVRAWHVINNAPWYGSSEFVCQVKLGSSRMAPVSSKKIPRNPVTLEHMLTLQKALDLSDSFDAAVWAVACVAFWACCRLGELTVSSEKSFSPRHDADRFGHSFSLLTASDAHLSPIHPDLLPP</sequence>
<dbReference type="PANTHER" id="PTHR34605">
    <property type="entry name" value="PHAGE_INTEGRASE DOMAIN-CONTAINING PROTEIN"/>
    <property type="match status" value="1"/>
</dbReference>
<dbReference type="PANTHER" id="PTHR34605:SF3">
    <property type="entry name" value="P CELL-TYPE AGGLUTINATION PROTEIN MAP4-LIKE-RELATED"/>
    <property type="match status" value="1"/>
</dbReference>
<feature type="compositionally biased region" description="Low complexity" evidence="2">
    <location>
        <begin position="31"/>
        <end position="45"/>
    </location>
</feature>
<reference evidence="3" key="1">
    <citation type="submission" date="2022-06" db="EMBL/GenBank/DDBJ databases">
        <title>Genome Sequence of Candolleomyces eurysporus.</title>
        <authorList>
            <person name="Buettner E."/>
        </authorList>
    </citation>
    <scope>NUCLEOTIDE SEQUENCE</scope>
    <source>
        <strain evidence="3">VTCC 930004</strain>
    </source>
</reference>
<evidence type="ECO:0000256" key="1">
    <source>
        <dbReference type="ARBA" id="ARBA00023125"/>
    </source>
</evidence>
<keyword evidence="4" id="KW-1185">Reference proteome</keyword>
<feature type="region of interest" description="Disordered" evidence="2">
    <location>
        <begin position="1"/>
        <end position="45"/>
    </location>
</feature>
<accession>A0A9W8IVJ6</accession>
<dbReference type="OrthoDB" id="3266428at2759"/>
<keyword evidence="1" id="KW-0238">DNA-binding</keyword>